<keyword evidence="3" id="KW-1185">Reference proteome</keyword>
<evidence type="ECO:0008006" key="4">
    <source>
        <dbReference type="Google" id="ProtNLM"/>
    </source>
</evidence>
<dbReference type="OrthoDB" id="12019at2157"/>
<evidence type="ECO:0000313" key="3">
    <source>
        <dbReference type="Proteomes" id="UP000315289"/>
    </source>
</evidence>
<dbReference type="RefSeq" id="WP_144731190.1">
    <property type="nucleotide sequence ID" value="NZ_ML675583.1"/>
</dbReference>
<dbReference type="AlphaFoldDB" id="A0A557SVG3"/>
<evidence type="ECO:0000256" key="1">
    <source>
        <dbReference type="SAM" id="MobiDB-lite"/>
    </source>
</evidence>
<sequence length="207" mass="21880">MSFGVDTLGLLIEKLKQLVNDTQDNYESFFDSTQLFKQGKMENNEYFSRMGEFLVSSSALNFLACRVILELKTALDKAGSAKDKSERSSTSPSTSPSSYPSGSGNSGNIDGGGAGTGGGFGVDGFISAGGNAGPSSSSHFTYPLAPPPTSEEYDLPLQQEIPTYKPVDIIITKQDSADSKGLKKNCIVCAASIPKQAKFCNKCGNSQ</sequence>
<feature type="compositionally biased region" description="Low complexity" evidence="1">
    <location>
        <begin position="88"/>
        <end position="108"/>
    </location>
</feature>
<dbReference type="Proteomes" id="UP000315289">
    <property type="component" value="Unassembled WGS sequence"/>
</dbReference>
<evidence type="ECO:0000313" key="2">
    <source>
        <dbReference type="EMBL" id="TVP40571.1"/>
    </source>
</evidence>
<feature type="region of interest" description="Disordered" evidence="1">
    <location>
        <begin position="79"/>
        <end position="113"/>
    </location>
</feature>
<gene>
    <name evidence="2" type="ORF">NARC_70152</name>
</gene>
<dbReference type="EMBL" id="VOAH01000007">
    <property type="protein sequence ID" value="TVP40571.1"/>
    <property type="molecule type" value="Genomic_DNA"/>
</dbReference>
<reference evidence="2 3" key="1">
    <citation type="journal article" date="2019" name="Front. Microbiol.">
        <title>Ammonia Oxidation by the Arctic Terrestrial Thaumarchaeote Candidatus Nitrosocosmicus arcticus Is Stimulated by Increasing Temperatures.</title>
        <authorList>
            <person name="Alves R.J.E."/>
            <person name="Kerou M."/>
            <person name="Zappe A."/>
            <person name="Bittner R."/>
            <person name="Abby S.S."/>
            <person name="Schmidt H.A."/>
            <person name="Pfeifer K."/>
            <person name="Schleper C."/>
        </authorList>
    </citation>
    <scope>NUCLEOTIDE SEQUENCE [LARGE SCALE GENOMIC DNA]</scope>
    <source>
        <strain evidence="2 3">Kfb</strain>
    </source>
</reference>
<organism evidence="2 3">
    <name type="scientific">Candidatus Nitrosocosmicus arcticus</name>
    <dbReference type="NCBI Taxonomy" id="2035267"/>
    <lineage>
        <taxon>Archaea</taxon>
        <taxon>Nitrososphaerota</taxon>
        <taxon>Nitrososphaeria</taxon>
        <taxon>Nitrososphaerales</taxon>
        <taxon>Nitrososphaeraceae</taxon>
        <taxon>Candidatus Nitrosocosmicus</taxon>
    </lineage>
</organism>
<name>A0A557SVG3_9ARCH</name>
<accession>A0A557SVG3</accession>
<comment type="caution">
    <text evidence="2">The sequence shown here is derived from an EMBL/GenBank/DDBJ whole genome shotgun (WGS) entry which is preliminary data.</text>
</comment>
<protein>
    <recommendedName>
        <fullName evidence="4">Zinc-ribbon domain-containing protein</fullName>
    </recommendedName>
</protein>
<proteinExistence type="predicted"/>